<dbReference type="KEGG" id="tva:5463902"/>
<feature type="region of interest" description="Disordered" evidence="2">
    <location>
        <begin position="33"/>
        <end position="100"/>
    </location>
</feature>
<dbReference type="AlphaFoldDB" id="A2DMG9"/>
<dbReference type="SMART" id="SM00482">
    <property type="entry name" value="POLAc"/>
    <property type="match status" value="1"/>
</dbReference>
<dbReference type="SMR" id="A2DMG9"/>
<evidence type="ECO:0000256" key="1">
    <source>
        <dbReference type="ARBA" id="ARBA00022705"/>
    </source>
</evidence>
<dbReference type="OrthoDB" id="275278at2759"/>
<dbReference type="STRING" id="5722.A2DMG9"/>
<feature type="compositionally biased region" description="Low complexity" evidence="2">
    <location>
        <begin position="85"/>
        <end position="100"/>
    </location>
</feature>
<reference evidence="4" key="1">
    <citation type="submission" date="2006-10" db="EMBL/GenBank/DDBJ databases">
        <authorList>
            <person name="Amadeo P."/>
            <person name="Zhao Q."/>
            <person name="Wortman J."/>
            <person name="Fraser-Liggett C."/>
            <person name="Carlton J."/>
        </authorList>
    </citation>
    <scope>NUCLEOTIDE SEQUENCE</scope>
    <source>
        <strain evidence="4">G3</strain>
    </source>
</reference>
<dbReference type="PANTHER" id="PTHR10133">
    <property type="entry name" value="DNA POLYMERASE I"/>
    <property type="match status" value="1"/>
</dbReference>
<proteinExistence type="predicted"/>
<dbReference type="Proteomes" id="UP000001542">
    <property type="component" value="Unassembled WGS sequence"/>
</dbReference>
<name>A2DMG9_TRIV3</name>
<dbReference type="GO" id="GO:0006261">
    <property type="term" value="P:DNA-templated DNA replication"/>
    <property type="evidence" value="ECO:0007669"/>
    <property type="project" value="InterPro"/>
</dbReference>
<dbReference type="InterPro" id="IPR002298">
    <property type="entry name" value="DNA_polymerase_A"/>
</dbReference>
<dbReference type="VEuPathDB" id="TrichDB:TVAG_045980"/>
<protein>
    <submittedName>
        <fullName evidence="4">DNA polymerase I family protein</fullName>
    </submittedName>
</protein>
<feature type="compositionally biased region" description="Basic and acidic residues" evidence="2">
    <location>
        <begin position="137"/>
        <end position="154"/>
    </location>
</feature>
<dbReference type="RefSeq" id="XP_001579382.1">
    <property type="nucleotide sequence ID" value="XM_001579332.1"/>
</dbReference>
<evidence type="ECO:0000313" key="4">
    <source>
        <dbReference type="EMBL" id="EAY18396.1"/>
    </source>
</evidence>
<dbReference type="Gene3D" id="1.20.1060.10">
    <property type="entry name" value="Taq DNA Polymerase, Chain T, domain 4"/>
    <property type="match status" value="1"/>
</dbReference>
<dbReference type="Gene3D" id="1.10.150.20">
    <property type="entry name" value="5' to 3' exonuclease, C-terminal subdomain"/>
    <property type="match status" value="1"/>
</dbReference>
<dbReference type="GO" id="GO:0003677">
    <property type="term" value="F:DNA binding"/>
    <property type="evidence" value="ECO:0007669"/>
    <property type="project" value="InterPro"/>
</dbReference>
<dbReference type="GO" id="GO:0006302">
    <property type="term" value="P:double-strand break repair"/>
    <property type="evidence" value="ECO:0000318"/>
    <property type="project" value="GO_Central"/>
</dbReference>
<dbReference type="EMBL" id="DS113219">
    <property type="protein sequence ID" value="EAY18396.1"/>
    <property type="molecule type" value="Genomic_DNA"/>
</dbReference>
<reference evidence="4" key="2">
    <citation type="journal article" date="2007" name="Science">
        <title>Draft genome sequence of the sexually transmitted pathogen Trichomonas vaginalis.</title>
        <authorList>
            <person name="Carlton J.M."/>
            <person name="Hirt R.P."/>
            <person name="Silva J.C."/>
            <person name="Delcher A.L."/>
            <person name="Schatz M."/>
            <person name="Zhao Q."/>
            <person name="Wortman J.R."/>
            <person name="Bidwell S.L."/>
            <person name="Alsmark U.C.M."/>
            <person name="Besteiro S."/>
            <person name="Sicheritz-Ponten T."/>
            <person name="Noel C.J."/>
            <person name="Dacks J.B."/>
            <person name="Foster P.G."/>
            <person name="Simillion C."/>
            <person name="Van de Peer Y."/>
            <person name="Miranda-Saavedra D."/>
            <person name="Barton G.J."/>
            <person name="Westrop G.D."/>
            <person name="Mueller S."/>
            <person name="Dessi D."/>
            <person name="Fiori P.L."/>
            <person name="Ren Q."/>
            <person name="Paulsen I."/>
            <person name="Zhang H."/>
            <person name="Bastida-Corcuera F.D."/>
            <person name="Simoes-Barbosa A."/>
            <person name="Brown M.T."/>
            <person name="Hayes R.D."/>
            <person name="Mukherjee M."/>
            <person name="Okumura C.Y."/>
            <person name="Schneider R."/>
            <person name="Smith A.J."/>
            <person name="Vanacova S."/>
            <person name="Villalvazo M."/>
            <person name="Haas B.J."/>
            <person name="Pertea M."/>
            <person name="Feldblyum T.V."/>
            <person name="Utterback T.R."/>
            <person name="Shu C.L."/>
            <person name="Osoegawa K."/>
            <person name="de Jong P.J."/>
            <person name="Hrdy I."/>
            <person name="Horvathova L."/>
            <person name="Zubacova Z."/>
            <person name="Dolezal P."/>
            <person name="Malik S.B."/>
            <person name="Logsdon J.M. Jr."/>
            <person name="Henze K."/>
            <person name="Gupta A."/>
            <person name="Wang C.C."/>
            <person name="Dunne R.L."/>
            <person name="Upcroft J.A."/>
            <person name="Upcroft P."/>
            <person name="White O."/>
            <person name="Salzberg S.L."/>
            <person name="Tang P."/>
            <person name="Chiu C.-H."/>
            <person name="Lee Y.-S."/>
            <person name="Embley T.M."/>
            <person name="Coombs G.H."/>
            <person name="Mottram J.C."/>
            <person name="Tachezy J."/>
            <person name="Fraser-Liggett C.M."/>
            <person name="Johnson P.J."/>
        </authorList>
    </citation>
    <scope>NUCLEOTIDE SEQUENCE [LARGE SCALE GENOMIC DNA]</scope>
    <source>
        <strain evidence="4">G3</strain>
    </source>
</reference>
<dbReference type="InParanoid" id="A2DMG9"/>
<dbReference type="PANTHER" id="PTHR10133:SF27">
    <property type="entry name" value="DNA POLYMERASE NU"/>
    <property type="match status" value="1"/>
</dbReference>
<dbReference type="Pfam" id="PF00476">
    <property type="entry name" value="DNA_pol_A"/>
    <property type="match status" value="1"/>
</dbReference>
<sequence>MDDYEELFKMAFPEWTGDIPVLPDTLNDISEENQDFHQEQIEENFLTDAEPPSDLDDAQDMENNDQNTQPHSEASEESQEIKEIQNSTQNTQEPTNEEQQNIEANATNQDFTGNFLSSDDEIIYDEIPKQNSSDISDNEKESTDNHDIPTKETEINSNNNENIIISEKEVFLWEIISDNGSNNIAFGKQKLTKQYPQKIDKIKLHQKGSGTITVDYIDERYNDAINIIPNSTWVFSIDPSFGENFSLIVDPFVIVWLMNTESFVDCEPLMPMEKLNFIKEDENIIDKTLELFEKFTKDDKLYKWYKDIEMRHLRFMGTIHQKSFKLDLENMKFERYKIESELKEISDKIYGLSGCKFNILSPFEVSEVLFEKMKLKSNKFSAQTKTIDSRHKNIKHREFAPTNSLVLDDINHPIVELIKKFRSLSKLVSNWLSFDQKSDSEGILHPWILVLSTATGRISSVFPNLQNIPSFNDEQSLNIRKFFLPPTKKTMISVDYSQLELRILAHLSDDKKLKDLCNVDQGDIHSMIAKMIFNKNNVTEDMRKEAKTNIYATIYGKKVENMSGISVIDIFQGIRSFITNTVIETQNKGFIKTFSGKYRFLPNIRCQKVSDKMRDERISVNTIIQGTAADFVKFALINVIKQTNLIPIIQIHDEWIFETDEEIGTLSFIDLIHKIKKSSECSYEFGLNVKIPVKISAGKSFGELSEILI</sequence>
<feature type="region of interest" description="Disordered" evidence="2">
    <location>
        <begin position="129"/>
        <end position="154"/>
    </location>
</feature>
<dbReference type="PRINTS" id="PR00868">
    <property type="entry name" value="DNAPOLI"/>
</dbReference>
<feature type="compositionally biased region" description="Acidic residues" evidence="2">
    <location>
        <begin position="51"/>
        <end position="63"/>
    </location>
</feature>
<feature type="domain" description="DNA-directed DNA polymerase family A palm" evidence="3">
    <location>
        <begin position="476"/>
        <end position="663"/>
    </location>
</feature>
<dbReference type="eggNOG" id="KOG0950">
    <property type="taxonomic scope" value="Eukaryota"/>
</dbReference>
<dbReference type="InterPro" id="IPR001098">
    <property type="entry name" value="DNA-dir_DNA_pol_A_palm_dom"/>
</dbReference>
<dbReference type="Gene3D" id="3.30.70.370">
    <property type="match status" value="1"/>
</dbReference>
<dbReference type="SUPFAM" id="SSF56672">
    <property type="entry name" value="DNA/RNA polymerases"/>
    <property type="match status" value="1"/>
</dbReference>
<dbReference type="InterPro" id="IPR043502">
    <property type="entry name" value="DNA/RNA_pol_sf"/>
</dbReference>
<evidence type="ECO:0000313" key="5">
    <source>
        <dbReference type="Proteomes" id="UP000001542"/>
    </source>
</evidence>
<evidence type="ECO:0000256" key="2">
    <source>
        <dbReference type="SAM" id="MobiDB-lite"/>
    </source>
</evidence>
<evidence type="ECO:0000259" key="3">
    <source>
        <dbReference type="SMART" id="SM00482"/>
    </source>
</evidence>
<keyword evidence="1" id="KW-0235">DNA replication</keyword>
<gene>
    <name evidence="4" type="ORF">TVAG_045980</name>
</gene>
<keyword evidence="5" id="KW-1185">Reference proteome</keyword>
<accession>A2DMG9</accession>
<organism evidence="4 5">
    <name type="scientific">Trichomonas vaginalis (strain ATCC PRA-98 / G3)</name>
    <dbReference type="NCBI Taxonomy" id="412133"/>
    <lineage>
        <taxon>Eukaryota</taxon>
        <taxon>Metamonada</taxon>
        <taxon>Parabasalia</taxon>
        <taxon>Trichomonadida</taxon>
        <taxon>Trichomonadidae</taxon>
        <taxon>Trichomonas</taxon>
    </lineage>
</organism>
<dbReference type="VEuPathDB" id="TrichDB:TVAGG3_0336850"/>
<dbReference type="GO" id="GO:0003887">
    <property type="term" value="F:DNA-directed DNA polymerase activity"/>
    <property type="evidence" value="ECO:0000318"/>
    <property type="project" value="GO_Central"/>
</dbReference>